<name>A0A3R7LAA3_9TRYP</name>
<dbReference type="RefSeq" id="XP_029230396.1">
    <property type="nucleotide sequence ID" value="XM_029369498.1"/>
</dbReference>
<keyword evidence="2" id="KW-1133">Transmembrane helix</keyword>
<evidence type="ECO:0000256" key="2">
    <source>
        <dbReference type="SAM" id="Phobius"/>
    </source>
</evidence>
<proteinExistence type="predicted"/>
<organism evidence="3 4">
    <name type="scientific">Trypanosoma conorhini</name>
    <dbReference type="NCBI Taxonomy" id="83891"/>
    <lineage>
        <taxon>Eukaryota</taxon>
        <taxon>Discoba</taxon>
        <taxon>Euglenozoa</taxon>
        <taxon>Kinetoplastea</taxon>
        <taxon>Metakinetoplastina</taxon>
        <taxon>Trypanosomatida</taxon>
        <taxon>Trypanosomatidae</taxon>
        <taxon>Trypanosoma</taxon>
    </lineage>
</organism>
<dbReference type="Proteomes" id="UP000284403">
    <property type="component" value="Unassembled WGS sequence"/>
</dbReference>
<evidence type="ECO:0000313" key="4">
    <source>
        <dbReference type="Proteomes" id="UP000284403"/>
    </source>
</evidence>
<evidence type="ECO:0000256" key="1">
    <source>
        <dbReference type="SAM" id="MobiDB-lite"/>
    </source>
</evidence>
<sequence length="166" mass="18513">MGCMLKATLRDADDTGGSGGSSKSSQHNSSMTYNAPAATGERDGADGMLYVKSYVPCSRASLRKFPHSSSTVIPSLRHICGTERSEGFLVRGAIMDQLAFPTNFFLFLLFFLFRGHGGTTRFACWEDTRVPWVACVPHRRWDFARSCVCGVVLTSFLGCWRQRRRR</sequence>
<keyword evidence="2" id="KW-0812">Transmembrane</keyword>
<feature type="transmembrane region" description="Helical" evidence="2">
    <location>
        <begin position="94"/>
        <end position="113"/>
    </location>
</feature>
<reference evidence="3 4" key="1">
    <citation type="journal article" date="2018" name="BMC Genomics">
        <title>Genomic comparison of Trypanosoma conorhini and Trypanosoma rangeli to Trypanosoma cruzi strains of high and low virulence.</title>
        <authorList>
            <person name="Bradwell K.R."/>
            <person name="Koparde V.N."/>
            <person name="Matveyev A.V."/>
            <person name="Serrano M.G."/>
            <person name="Alves J.M."/>
            <person name="Parikh H."/>
            <person name="Huang B."/>
            <person name="Lee V."/>
            <person name="Espinosa-Alvarez O."/>
            <person name="Ortiz P.A."/>
            <person name="Costa-Martins A.G."/>
            <person name="Teixeira M.M."/>
            <person name="Buck G.A."/>
        </authorList>
    </citation>
    <scope>NUCLEOTIDE SEQUENCE [LARGE SCALE GENOMIC DNA]</scope>
    <source>
        <strain evidence="3 4">025E</strain>
    </source>
</reference>
<gene>
    <name evidence="3" type="ORF">Tco025E_02573</name>
</gene>
<dbReference type="AlphaFoldDB" id="A0A3R7LAA3"/>
<keyword evidence="2" id="KW-0472">Membrane</keyword>
<keyword evidence="4" id="KW-1185">Reference proteome</keyword>
<feature type="compositionally biased region" description="Low complexity" evidence="1">
    <location>
        <begin position="21"/>
        <end position="30"/>
    </location>
</feature>
<dbReference type="GeneID" id="40316184"/>
<evidence type="ECO:0000313" key="3">
    <source>
        <dbReference type="EMBL" id="RNF24284.1"/>
    </source>
</evidence>
<comment type="caution">
    <text evidence="3">The sequence shown here is derived from an EMBL/GenBank/DDBJ whole genome shotgun (WGS) entry which is preliminary data.</text>
</comment>
<protein>
    <submittedName>
        <fullName evidence="3">Uncharacterized protein</fullName>
    </submittedName>
</protein>
<dbReference type="EMBL" id="MKKU01000103">
    <property type="protein sequence ID" value="RNF24284.1"/>
    <property type="molecule type" value="Genomic_DNA"/>
</dbReference>
<feature type="region of interest" description="Disordered" evidence="1">
    <location>
        <begin position="11"/>
        <end position="39"/>
    </location>
</feature>
<accession>A0A3R7LAA3</accession>